<dbReference type="Gene3D" id="3.10.20.90">
    <property type="entry name" value="Phosphatidylinositol 3-kinase Catalytic Subunit, Chain A, domain 1"/>
    <property type="match status" value="2"/>
</dbReference>
<dbReference type="GO" id="GO:0070628">
    <property type="term" value="F:proteasome binding"/>
    <property type="evidence" value="ECO:0007669"/>
    <property type="project" value="TreeGrafter"/>
</dbReference>
<comment type="caution">
    <text evidence="2">The sequence shown here is derived from an EMBL/GenBank/DDBJ whole genome shotgun (WGS) entry which is preliminary data.</text>
</comment>
<dbReference type="RefSeq" id="XP_068359267.1">
    <property type="nucleotide sequence ID" value="XM_068504635.1"/>
</dbReference>
<dbReference type="SMART" id="SM00213">
    <property type="entry name" value="UBQ"/>
    <property type="match status" value="2"/>
</dbReference>
<dbReference type="Pfam" id="PF00240">
    <property type="entry name" value="ubiquitin"/>
    <property type="match status" value="1"/>
</dbReference>
<dbReference type="CDD" id="cd17039">
    <property type="entry name" value="Ubl_ubiquitin_like"/>
    <property type="match status" value="2"/>
</dbReference>
<dbReference type="PANTHER" id="PTHR10621">
    <property type="entry name" value="UV EXCISION REPAIR PROTEIN RAD23"/>
    <property type="match status" value="1"/>
</dbReference>
<name>A0A1J4K4L0_9EUKA</name>
<dbReference type="PROSITE" id="PS50053">
    <property type="entry name" value="UBIQUITIN_2"/>
    <property type="match status" value="2"/>
</dbReference>
<dbReference type="SUPFAM" id="SSF54236">
    <property type="entry name" value="Ubiquitin-like"/>
    <property type="match status" value="2"/>
</dbReference>
<sequence>MQIYFIPPPVSHYFSLESTPNETVKQRKEKISQYLHVDPKYIHLFFNFFVNELDSNALQKEFSQVRVVSNLPTDIICVFISGDSILDVNVKTISILIRSIPYTTFAFNVESSLKILDLKKLIENESEIPLKSQSLYFNGNMLKDSSTLENSGIQSGDEIRLIDGDLETINISITLPSKKVVNFDVCPNETGEFIREKLAETEGYSYFLQKLRSGVKNLKEKDSLDSIGIKNDGKLTLALASSTDEDDKCVIIVELPSGEVIRYNPLFRIPLIEQKEFVKYFTKMGTATFSRLEFFYDNKVVDVNLSMFANEITRFPAKLVLKKINDM</sequence>
<evidence type="ECO:0000259" key="1">
    <source>
        <dbReference type="PROSITE" id="PS50053"/>
    </source>
</evidence>
<dbReference type="InterPro" id="IPR000626">
    <property type="entry name" value="Ubiquitin-like_dom"/>
</dbReference>
<dbReference type="GeneID" id="94839339"/>
<dbReference type="EMBL" id="MLAK01000735">
    <property type="protein sequence ID" value="OHT06131.1"/>
    <property type="molecule type" value="Genomic_DNA"/>
</dbReference>
<dbReference type="VEuPathDB" id="TrichDB:TRFO_25902"/>
<dbReference type="PANTHER" id="PTHR10621:SF0">
    <property type="entry name" value="UV EXCISION REPAIR PROTEIN RAD23"/>
    <property type="match status" value="1"/>
</dbReference>
<dbReference type="GO" id="GO:0043130">
    <property type="term" value="F:ubiquitin binding"/>
    <property type="evidence" value="ECO:0007669"/>
    <property type="project" value="TreeGrafter"/>
</dbReference>
<accession>A0A1J4K4L0</accession>
<dbReference type="GO" id="GO:0031593">
    <property type="term" value="F:polyubiquitin modification-dependent protein binding"/>
    <property type="evidence" value="ECO:0007669"/>
    <property type="project" value="TreeGrafter"/>
</dbReference>
<dbReference type="Proteomes" id="UP000179807">
    <property type="component" value="Unassembled WGS sequence"/>
</dbReference>
<protein>
    <recommendedName>
        <fullName evidence="1">Ubiquitin-like domain-containing protein</fullName>
    </recommendedName>
</protein>
<dbReference type="GO" id="GO:0043161">
    <property type="term" value="P:proteasome-mediated ubiquitin-dependent protein catabolic process"/>
    <property type="evidence" value="ECO:0007669"/>
    <property type="project" value="TreeGrafter"/>
</dbReference>
<dbReference type="GO" id="GO:0005829">
    <property type="term" value="C:cytosol"/>
    <property type="evidence" value="ECO:0007669"/>
    <property type="project" value="TreeGrafter"/>
</dbReference>
<organism evidence="2 3">
    <name type="scientific">Tritrichomonas foetus</name>
    <dbReference type="NCBI Taxonomy" id="1144522"/>
    <lineage>
        <taxon>Eukaryota</taxon>
        <taxon>Metamonada</taxon>
        <taxon>Parabasalia</taxon>
        <taxon>Tritrichomonadida</taxon>
        <taxon>Tritrichomonadidae</taxon>
        <taxon>Tritrichomonas</taxon>
    </lineage>
</organism>
<gene>
    <name evidence="2" type="ORF">TRFO_25902</name>
</gene>
<keyword evidence="3" id="KW-1185">Reference proteome</keyword>
<dbReference type="GO" id="GO:0005654">
    <property type="term" value="C:nucleoplasm"/>
    <property type="evidence" value="ECO:0007669"/>
    <property type="project" value="TreeGrafter"/>
</dbReference>
<evidence type="ECO:0000313" key="2">
    <source>
        <dbReference type="EMBL" id="OHT06131.1"/>
    </source>
</evidence>
<feature type="domain" description="Ubiquitin-like" evidence="1">
    <location>
        <begin position="169"/>
        <end position="239"/>
    </location>
</feature>
<dbReference type="InterPro" id="IPR029071">
    <property type="entry name" value="Ubiquitin-like_domsf"/>
</dbReference>
<dbReference type="AlphaFoldDB" id="A0A1J4K4L0"/>
<proteinExistence type="predicted"/>
<evidence type="ECO:0000313" key="3">
    <source>
        <dbReference type="Proteomes" id="UP000179807"/>
    </source>
</evidence>
<reference evidence="2" key="1">
    <citation type="submission" date="2016-10" db="EMBL/GenBank/DDBJ databases">
        <authorList>
            <person name="Benchimol M."/>
            <person name="Almeida L.G."/>
            <person name="Vasconcelos A.T."/>
            <person name="Perreira-Neves A."/>
            <person name="Rosa I.A."/>
            <person name="Tasca T."/>
            <person name="Bogo M.R."/>
            <person name="de Souza W."/>
        </authorList>
    </citation>
    <scope>NUCLEOTIDE SEQUENCE [LARGE SCALE GENOMIC DNA]</scope>
    <source>
        <strain evidence="2">K</strain>
    </source>
</reference>
<feature type="domain" description="Ubiquitin-like" evidence="1">
    <location>
        <begin position="93"/>
        <end position="162"/>
    </location>
</feature>